<dbReference type="InterPro" id="IPR011048">
    <property type="entry name" value="Haem_d1_sf"/>
</dbReference>
<accession>A0A7J6QJA7</accession>
<dbReference type="SUPFAM" id="SSF51004">
    <property type="entry name" value="C-terminal (heme d1) domain of cytochrome cd1-nitrite reductase"/>
    <property type="match status" value="1"/>
</dbReference>
<gene>
    <name evidence="1" type="ORF">FOZ63_014876</name>
</gene>
<evidence type="ECO:0000313" key="1">
    <source>
        <dbReference type="EMBL" id="KAF4708282.1"/>
    </source>
</evidence>
<dbReference type="Proteomes" id="UP000553632">
    <property type="component" value="Unassembled WGS sequence"/>
</dbReference>
<keyword evidence="2" id="KW-1185">Reference proteome</keyword>
<name>A0A7J6QJA7_PEROL</name>
<comment type="caution">
    <text evidence="1">The sequence shown here is derived from an EMBL/GenBank/DDBJ whole genome shotgun (WGS) entry which is preliminary data.</text>
</comment>
<dbReference type="AlphaFoldDB" id="A0A7J6QJA7"/>
<organism evidence="1 2">
    <name type="scientific">Perkinsus olseni</name>
    <name type="common">Perkinsus atlanticus</name>
    <dbReference type="NCBI Taxonomy" id="32597"/>
    <lineage>
        <taxon>Eukaryota</taxon>
        <taxon>Sar</taxon>
        <taxon>Alveolata</taxon>
        <taxon>Perkinsozoa</taxon>
        <taxon>Perkinsea</taxon>
        <taxon>Perkinsida</taxon>
        <taxon>Perkinsidae</taxon>
        <taxon>Perkinsus</taxon>
    </lineage>
</organism>
<evidence type="ECO:0000313" key="2">
    <source>
        <dbReference type="Proteomes" id="UP000553632"/>
    </source>
</evidence>
<protein>
    <submittedName>
        <fullName evidence="1">Uncharacterized protein</fullName>
    </submittedName>
</protein>
<proteinExistence type="predicted"/>
<reference evidence="1 2" key="1">
    <citation type="submission" date="2020-04" db="EMBL/GenBank/DDBJ databases">
        <title>Perkinsus olseni comparative genomics.</title>
        <authorList>
            <person name="Bogema D.R."/>
        </authorList>
    </citation>
    <scope>NUCLEOTIDE SEQUENCE [LARGE SCALE GENOMIC DNA]</scope>
    <source>
        <strain evidence="1 2">ATCC PRA-207</strain>
    </source>
</reference>
<sequence length="250" mass="27518">MLFPPHVGALRCQMIEGLWKESAPVGPLPELMIDIMAYISKPILTLGCPMEEIILDINSEPELVFAKGGLVYGVFKCASSIALQQIYPLGQKVTLVPTSPCNVYYFAPDTGHLYVLNGTGSLLDYDVEASNVHATWELPKLFSGGMQPSHMVVIGNELFVAAKARSDDSSHIYCLNPVSARPLSMNILYHEASTTYSVTLEKCIGFRAAGLDRRVKYLSLKHRERPVFSQLITLDMPCSFGSFGESLLRA</sequence>
<dbReference type="EMBL" id="JABANO010032605">
    <property type="protein sequence ID" value="KAF4708282.1"/>
    <property type="molecule type" value="Genomic_DNA"/>
</dbReference>